<evidence type="ECO:0000313" key="1">
    <source>
        <dbReference type="EnsemblPlants" id="EMT23840"/>
    </source>
</evidence>
<organism evidence="1">
    <name type="scientific">Aegilops tauschii</name>
    <name type="common">Tausch's goatgrass</name>
    <name type="synonym">Aegilops squarrosa</name>
    <dbReference type="NCBI Taxonomy" id="37682"/>
    <lineage>
        <taxon>Eukaryota</taxon>
        <taxon>Viridiplantae</taxon>
        <taxon>Streptophyta</taxon>
        <taxon>Embryophyta</taxon>
        <taxon>Tracheophyta</taxon>
        <taxon>Spermatophyta</taxon>
        <taxon>Magnoliopsida</taxon>
        <taxon>Liliopsida</taxon>
        <taxon>Poales</taxon>
        <taxon>Poaceae</taxon>
        <taxon>BOP clade</taxon>
        <taxon>Pooideae</taxon>
        <taxon>Triticodae</taxon>
        <taxon>Triticeae</taxon>
        <taxon>Triticinae</taxon>
        <taxon>Aegilops</taxon>
    </lineage>
</organism>
<name>M8BFY3_AEGTA</name>
<sequence length="182" mass="19616">MRRGDATRVTRSEAGAARSELGVEEVARVVVDPDYAGWMWQWGIAGGHRSLAPAAGRYEGPPRPGFGSGVSSGGVAAWIRRQDVVGARLSLDSTEARARRLPGEGWLAGEERKAAGWAGAQESAPVAAVGEEREVARWWGGGETRKIKLGMGTYDARFHLIYTHPEDAHNFGSKYCIPILDS</sequence>
<dbReference type="EnsemblPlants" id="EMT23840">
    <property type="protein sequence ID" value="EMT23840"/>
    <property type="gene ID" value="F775_07806"/>
</dbReference>
<reference evidence="1" key="1">
    <citation type="submission" date="2015-06" db="UniProtKB">
        <authorList>
            <consortium name="EnsemblPlants"/>
        </authorList>
    </citation>
    <scope>IDENTIFICATION</scope>
</reference>
<dbReference type="AlphaFoldDB" id="M8BFY3"/>
<proteinExistence type="predicted"/>
<accession>M8BFY3</accession>
<protein>
    <submittedName>
        <fullName evidence="1">Uncharacterized protein</fullName>
    </submittedName>
</protein>